<sequence>MSDHINNAYQLTSKETSLIKKEFSTHTDWNKRIFDQLKKNIVLHLRKEQDNTCCYCKRELGFDIKDVEIEHIVPKSTFSKFAFYCKNLALSCPGCNTKKGTRNVLNKPIKNYPRSGNAFKIIHAHYDSYPQHIQIDNKSVYIALSSKGSETITICELFRLNKVEDNIKKFNAERQSVLAHLTEGIRTGKPEEQDAFIKEIKRLIRNE</sequence>
<dbReference type="GO" id="GO:0004519">
    <property type="term" value="F:endonuclease activity"/>
    <property type="evidence" value="ECO:0007669"/>
    <property type="project" value="UniProtKB-KW"/>
</dbReference>
<dbReference type="Gene3D" id="1.10.30.50">
    <property type="match status" value="1"/>
</dbReference>
<evidence type="ECO:0000259" key="1">
    <source>
        <dbReference type="Pfam" id="PF01844"/>
    </source>
</evidence>
<dbReference type="GeneID" id="78179527"/>
<evidence type="ECO:0000313" key="2">
    <source>
        <dbReference type="EMBL" id="MEQ2543555.1"/>
    </source>
</evidence>
<dbReference type="Pfam" id="PF01844">
    <property type="entry name" value="HNH"/>
    <property type="match status" value="1"/>
</dbReference>
<gene>
    <name evidence="2" type="ORF">WMO46_01125</name>
</gene>
<dbReference type="RefSeq" id="WP_129650816.1">
    <property type="nucleotide sequence ID" value="NZ_JBBMFL010000001.1"/>
</dbReference>
<evidence type="ECO:0000313" key="3">
    <source>
        <dbReference type="Proteomes" id="UP001460202"/>
    </source>
</evidence>
<proteinExistence type="predicted"/>
<keyword evidence="2" id="KW-0378">Hydrolase</keyword>
<accession>A0ABV1GT36</accession>
<feature type="domain" description="HNH" evidence="1">
    <location>
        <begin position="53"/>
        <end position="102"/>
    </location>
</feature>
<keyword evidence="3" id="KW-1185">Reference proteome</keyword>
<comment type="caution">
    <text evidence="2">The sequence shown here is derived from an EMBL/GenBank/DDBJ whole genome shotgun (WGS) entry which is preliminary data.</text>
</comment>
<keyword evidence="2" id="KW-0540">Nuclease</keyword>
<dbReference type="Proteomes" id="UP001460202">
    <property type="component" value="Unassembled WGS sequence"/>
</dbReference>
<dbReference type="EMBL" id="JBBMFL010000001">
    <property type="protein sequence ID" value="MEQ2543555.1"/>
    <property type="molecule type" value="Genomic_DNA"/>
</dbReference>
<keyword evidence="2" id="KW-0255">Endonuclease</keyword>
<dbReference type="InterPro" id="IPR003615">
    <property type="entry name" value="HNH_nuc"/>
</dbReference>
<name>A0ABV1GT36_9BACT</name>
<protein>
    <submittedName>
        <fullName evidence="2">HNH endonuclease</fullName>
    </submittedName>
</protein>
<dbReference type="InterPro" id="IPR002711">
    <property type="entry name" value="HNH"/>
</dbReference>
<organism evidence="2 3">
    <name type="scientific">Alistipes intestinihominis</name>
    <dbReference type="NCBI Taxonomy" id="3133172"/>
    <lineage>
        <taxon>Bacteria</taxon>
        <taxon>Pseudomonadati</taxon>
        <taxon>Bacteroidota</taxon>
        <taxon>Bacteroidia</taxon>
        <taxon>Bacteroidales</taxon>
        <taxon>Rikenellaceae</taxon>
        <taxon>Alistipes</taxon>
    </lineage>
</organism>
<reference evidence="2 3" key="1">
    <citation type="submission" date="2024-03" db="EMBL/GenBank/DDBJ databases">
        <title>Human intestinal bacterial collection.</title>
        <authorList>
            <person name="Pauvert C."/>
            <person name="Hitch T.C.A."/>
            <person name="Clavel T."/>
        </authorList>
    </citation>
    <scope>NUCLEOTIDE SEQUENCE [LARGE SCALE GENOMIC DNA]</scope>
    <source>
        <strain evidence="2 3">CLA-KB-H122</strain>
    </source>
</reference>
<dbReference type="CDD" id="cd00085">
    <property type="entry name" value="HNHc"/>
    <property type="match status" value="1"/>
</dbReference>